<evidence type="ECO:0000259" key="7">
    <source>
        <dbReference type="Pfam" id="PF13850"/>
    </source>
</evidence>
<name>A0A7R9VC50_9CHLO</name>
<dbReference type="Pfam" id="PF07970">
    <property type="entry name" value="COPIIcoated_ERV"/>
    <property type="match status" value="1"/>
</dbReference>
<comment type="similarity">
    <text evidence="2">Belongs to the ERGIC family.</text>
</comment>
<evidence type="ECO:0000256" key="2">
    <source>
        <dbReference type="ARBA" id="ARBA00005648"/>
    </source>
</evidence>
<dbReference type="GO" id="GO:0005783">
    <property type="term" value="C:endoplasmic reticulum"/>
    <property type="evidence" value="ECO:0007669"/>
    <property type="project" value="TreeGrafter"/>
</dbReference>
<keyword evidence="3" id="KW-0812">Transmembrane</keyword>
<evidence type="ECO:0000313" key="8">
    <source>
        <dbReference type="EMBL" id="CAD8291294.1"/>
    </source>
</evidence>
<dbReference type="EMBL" id="HBEC01023831">
    <property type="protein sequence ID" value="CAD8291294.1"/>
    <property type="molecule type" value="Transcribed_RNA"/>
</dbReference>
<proteinExistence type="inferred from homology"/>
<dbReference type="InterPro" id="IPR039542">
    <property type="entry name" value="Erv_N"/>
</dbReference>
<dbReference type="PANTHER" id="PTHR10984:SF25">
    <property type="entry name" value="ENDOPLASMIC RETICULUM-GOLGI INTERMEDIATE COMPARTMENT PROTEIN 3"/>
    <property type="match status" value="1"/>
</dbReference>
<dbReference type="AlphaFoldDB" id="A0A7R9VC50"/>
<feature type="domain" description="Endoplasmic reticulum vesicle transporter C-terminal" evidence="6">
    <location>
        <begin position="156"/>
        <end position="328"/>
    </location>
</feature>
<evidence type="ECO:0000259" key="6">
    <source>
        <dbReference type="Pfam" id="PF07970"/>
    </source>
</evidence>
<evidence type="ECO:0000256" key="4">
    <source>
        <dbReference type="ARBA" id="ARBA00022989"/>
    </source>
</evidence>
<feature type="domain" description="Endoplasmic reticulum vesicle transporter N-terminal" evidence="7">
    <location>
        <begin position="7"/>
        <end position="94"/>
    </location>
</feature>
<evidence type="ECO:0000256" key="1">
    <source>
        <dbReference type="ARBA" id="ARBA00004141"/>
    </source>
</evidence>
<evidence type="ECO:0008006" key="9">
    <source>
        <dbReference type="Google" id="ProtNLM"/>
    </source>
</evidence>
<keyword evidence="4" id="KW-1133">Transmembrane helix</keyword>
<dbReference type="Pfam" id="PF13850">
    <property type="entry name" value="ERGIC_N"/>
    <property type="match status" value="1"/>
</dbReference>
<comment type="subcellular location">
    <subcellularLocation>
        <location evidence="1">Membrane</location>
        <topology evidence="1">Multi-pass membrane protein</topology>
    </subcellularLocation>
</comment>
<dbReference type="GO" id="GO:0016020">
    <property type="term" value="C:membrane"/>
    <property type="evidence" value="ECO:0007669"/>
    <property type="project" value="UniProtKB-SubCell"/>
</dbReference>
<dbReference type="GO" id="GO:0030134">
    <property type="term" value="C:COPII-coated ER to Golgi transport vesicle"/>
    <property type="evidence" value="ECO:0007669"/>
    <property type="project" value="TreeGrafter"/>
</dbReference>
<gene>
    <name evidence="8" type="ORF">CEUR00632_LOCUS10883</name>
</gene>
<organism evidence="8">
    <name type="scientific">Chlamydomonas euryale</name>
    <dbReference type="NCBI Taxonomy" id="1486919"/>
    <lineage>
        <taxon>Eukaryota</taxon>
        <taxon>Viridiplantae</taxon>
        <taxon>Chlorophyta</taxon>
        <taxon>core chlorophytes</taxon>
        <taxon>Chlorophyceae</taxon>
        <taxon>CS clade</taxon>
        <taxon>Chlamydomonadales</taxon>
        <taxon>Chlamydomonadaceae</taxon>
        <taxon>Chlamydomonas</taxon>
    </lineage>
</organism>
<evidence type="ECO:0000256" key="5">
    <source>
        <dbReference type="ARBA" id="ARBA00023136"/>
    </source>
</evidence>
<protein>
    <recommendedName>
        <fullName evidence="9">Endoplasmic reticulum vesicle transporter C-terminal domain-containing protein</fullName>
    </recommendedName>
</protein>
<evidence type="ECO:0000256" key="3">
    <source>
        <dbReference type="ARBA" id="ARBA00022692"/>
    </source>
</evidence>
<accession>A0A7R9VC50</accession>
<dbReference type="InterPro" id="IPR045888">
    <property type="entry name" value="Erv"/>
</dbReference>
<dbReference type="InterPro" id="IPR012936">
    <property type="entry name" value="Erv_C"/>
</dbReference>
<dbReference type="PANTHER" id="PTHR10984">
    <property type="entry name" value="ENDOPLASMIC RETICULUM-GOLGI INTERMEDIATE COMPARTMENT PROTEIN"/>
    <property type="match status" value="1"/>
</dbReference>
<reference evidence="8" key="1">
    <citation type="submission" date="2021-01" db="EMBL/GenBank/DDBJ databases">
        <authorList>
            <person name="Corre E."/>
            <person name="Pelletier E."/>
            <person name="Niang G."/>
            <person name="Scheremetjew M."/>
            <person name="Finn R."/>
            <person name="Kale V."/>
            <person name="Holt S."/>
            <person name="Cochrane G."/>
            <person name="Meng A."/>
            <person name="Brown T."/>
            <person name="Cohen L."/>
        </authorList>
    </citation>
    <scope>NUCLEOTIDE SEQUENCE</scope>
    <source>
        <strain evidence="8">CCMP219</strain>
    </source>
</reference>
<sequence>MAKFSVSRLSAYARAEAHLTQQTTHGAIVTCAGATLALILFLHEMSYFWKLHRTTHMSVDLERRHDLPINIDFVFPRIPCAILSVDVLDVSGTAEGDANHAKGMNIHKFRIDADGKRIGKAEYHTPQSQYVVPDGMGGHMMNVNIQEALKHLEDMEEEDNKHEGCHMMGTMLVNRVAGRLHLSVHQNIVFKMLPQLLGKHHIPKLLNMTHRIRELSFGPHFSGMVNPLDGFERGVPGPDYESFQYFIKVVPTEYFSRYGHVTETHQYSVSEYHKAIPSDGSALPAIDIHYDVSPIVAVVNDSPPSLLHFLTRLCAVVGGVFAVTRMADRWVHWAFGGGGPGGRRIGAMSRLTA</sequence>
<keyword evidence="5" id="KW-0472">Membrane</keyword>